<feature type="transmembrane region" description="Helical" evidence="1">
    <location>
        <begin position="12"/>
        <end position="36"/>
    </location>
</feature>
<dbReference type="AlphaFoldDB" id="A0AAW1H4M7"/>
<feature type="transmembrane region" description="Helical" evidence="1">
    <location>
        <begin position="56"/>
        <end position="76"/>
    </location>
</feature>
<reference evidence="2" key="1">
    <citation type="submission" date="2024-03" db="EMBL/GenBank/DDBJ databases">
        <title>WGS assembly of Saponaria officinalis var. Norfolk2.</title>
        <authorList>
            <person name="Jenkins J."/>
            <person name="Shu S."/>
            <person name="Grimwood J."/>
            <person name="Barry K."/>
            <person name="Goodstein D."/>
            <person name="Schmutz J."/>
            <person name="Leebens-Mack J."/>
            <person name="Osbourn A."/>
        </authorList>
    </citation>
    <scope>NUCLEOTIDE SEQUENCE [LARGE SCALE GENOMIC DNA]</scope>
    <source>
        <strain evidence="2">JIC</strain>
    </source>
</reference>
<proteinExistence type="predicted"/>
<protein>
    <submittedName>
        <fullName evidence="2">Uncharacterized protein</fullName>
    </submittedName>
</protein>
<gene>
    <name evidence="2" type="ORF">RND81_13G187500</name>
</gene>
<comment type="caution">
    <text evidence="2">The sequence shown here is derived from an EMBL/GenBank/DDBJ whole genome shotgun (WGS) entry which is preliminary data.</text>
</comment>
<name>A0AAW1H4M7_SAPOF</name>
<organism evidence="2 3">
    <name type="scientific">Saponaria officinalis</name>
    <name type="common">Common soapwort</name>
    <name type="synonym">Lychnis saponaria</name>
    <dbReference type="NCBI Taxonomy" id="3572"/>
    <lineage>
        <taxon>Eukaryota</taxon>
        <taxon>Viridiplantae</taxon>
        <taxon>Streptophyta</taxon>
        <taxon>Embryophyta</taxon>
        <taxon>Tracheophyta</taxon>
        <taxon>Spermatophyta</taxon>
        <taxon>Magnoliopsida</taxon>
        <taxon>eudicotyledons</taxon>
        <taxon>Gunneridae</taxon>
        <taxon>Pentapetalae</taxon>
        <taxon>Caryophyllales</taxon>
        <taxon>Caryophyllaceae</taxon>
        <taxon>Caryophylleae</taxon>
        <taxon>Saponaria</taxon>
    </lineage>
</organism>
<evidence type="ECO:0000313" key="3">
    <source>
        <dbReference type="Proteomes" id="UP001443914"/>
    </source>
</evidence>
<sequence length="100" mass="11882">MHIVISRSQIQCLRFLTIFILTFSYVFLNFIFMILRCVDSCLILHDRPLLDLILDFVLDFILIIISSPLFTFFYLIVLPINKYGVHSILFFLPLSFQFLE</sequence>
<keyword evidence="1" id="KW-0472">Membrane</keyword>
<keyword evidence="1" id="KW-1133">Transmembrane helix</keyword>
<keyword evidence="1" id="KW-0812">Transmembrane</keyword>
<dbReference type="Proteomes" id="UP001443914">
    <property type="component" value="Unassembled WGS sequence"/>
</dbReference>
<accession>A0AAW1H4M7</accession>
<dbReference type="EMBL" id="JBDFQZ010000013">
    <property type="protein sequence ID" value="KAK9670224.1"/>
    <property type="molecule type" value="Genomic_DNA"/>
</dbReference>
<evidence type="ECO:0000313" key="2">
    <source>
        <dbReference type="EMBL" id="KAK9670224.1"/>
    </source>
</evidence>
<evidence type="ECO:0000256" key="1">
    <source>
        <dbReference type="SAM" id="Phobius"/>
    </source>
</evidence>
<keyword evidence="3" id="KW-1185">Reference proteome</keyword>